<keyword evidence="1" id="KW-0812">Transmembrane</keyword>
<evidence type="ECO:0000259" key="2">
    <source>
        <dbReference type="Pfam" id="PF08881"/>
    </source>
</evidence>
<evidence type="ECO:0000313" key="3">
    <source>
        <dbReference type="EMBL" id="KAA8576163.1"/>
    </source>
</evidence>
<dbReference type="EMBL" id="VICG01000001">
    <property type="protein sequence ID" value="KAA8576163.1"/>
    <property type="molecule type" value="Genomic_DNA"/>
</dbReference>
<dbReference type="VEuPathDB" id="FungiDB:MFRU_009g00980"/>
<dbReference type="Proteomes" id="UP000322873">
    <property type="component" value="Unassembled WGS sequence"/>
</dbReference>
<sequence length="332" mass="36064">MQAKLNLDLVLFFDAVSGEVQFVKPSRQLALSCSNFTLESGSMLSAICLKKNGRLKKDTIDLNQHLGFEGETLRLGRTGFREAGVKGDESFWLDGLNLCGNFTGPLTHKGNLIVETCVDLAIHLENDDGKLVWKDEQNFLGHLFGRDGVIVQYLEPLPVIGLLTAFIHRIAGNDDEAGRAFVKSTGASIVYAGCLILSIVTVNPVGLGLIAAFLTPVAIKAEEHIANHTIGDVAIRDSIKRAANDYLKEIIINSLAAGGAGPWLVRKIRNQRQAFEQEAKTLLDQSTKEVLGDYVSGNLSAAYVALSPFHPSPNATIHPTPKLTLFYILSEL</sequence>
<dbReference type="SUPFAM" id="SSF51322">
    <property type="entry name" value="Cyanovirin-N"/>
    <property type="match status" value="1"/>
</dbReference>
<dbReference type="InterPro" id="IPR036673">
    <property type="entry name" value="Cyanovirin-N_sf"/>
</dbReference>
<comment type="caution">
    <text evidence="3">The sequence shown here is derived from an EMBL/GenBank/DDBJ whole genome shotgun (WGS) entry which is preliminary data.</text>
</comment>
<feature type="domain" description="Cyanovirin-N" evidence="2">
    <location>
        <begin position="32"/>
        <end position="132"/>
    </location>
</feature>
<dbReference type="PANTHER" id="PTHR42076">
    <property type="entry name" value="CYANOVIRIN-N HOMOLOG"/>
    <property type="match status" value="1"/>
</dbReference>
<evidence type="ECO:0000313" key="4">
    <source>
        <dbReference type="Proteomes" id="UP000322873"/>
    </source>
</evidence>
<dbReference type="Pfam" id="PF08881">
    <property type="entry name" value="CVNH"/>
    <property type="match status" value="1"/>
</dbReference>
<gene>
    <name evidence="3" type="ORF">EYC84_006318</name>
</gene>
<dbReference type="InterPro" id="IPR011058">
    <property type="entry name" value="Cyanovirin-N"/>
</dbReference>
<proteinExistence type="predicted"/>
<reference evidence="3 4" key="1">
    <citation type="submission" date="2019-06" db="EMBL/GenBank/DDBJ databases">
        <title>Genome Sequence of the Brown Rot Fungal Pathogen Monilinia fructicola.</title>
        <authorList>
            <person name="De Miccolis Angelini R.M."/>
            <person name="Landi L."/>
            <person name="Abate D."/>
            <person name="Pollastro S."/>
            <person name="Romanazzi G."/>
            <person name="Faretra F."/>
        </authorList>
    </citation>
    <scope>NUCLEOTIDE SEQUENCE [LARGE SCALE GENOMIC DNA]</scope>
    <source>
        <strain evidence="3 4">Mfrc123</strain>
    </source>
</reference>
<dbReference type="PANTHER" id="PTHR42076:SF1">
    <property type="entry name" value="CYANOVIRIN-N DOMAIN-CONTAINING PROTEIN"/>
    <property type="match status" value="1"/>
</dbReference>
<keyword evidence="4" id="KW-1185">Reference proteome</keyword>
<evidence type="ECO:0000256" key="1">
    <source>
        <dbReference type="SAM" id="Phobius"/>
    </source>
</evidence>
<accession>A0A5M9K6G4</accession>
<feature type="transmembrane region" description="Helical" evidence="1">
    <location>
        <begin position="189"/>
        <end position="214"/>
    </location>
</feature>
<name>A0A5M9K6G4_MONFR</name>
<organism evidence="3 4">
    <name type="scientific">Monilinia fructicola</name>
    <name type="common">Brown rot fungus</name>
    <name type="synonym">Ciboria fructicola</name>
    <dbReference type="NCBI Taxonomy" id="38448"/>
    <lineage>
        <taxon>Eukaryota</taxon>
        <taxon>Fungi</taxon>
        <taxon>Dikarya</taxon>
        <taxon>Ascomycota</taxon>
        <taxon>Pezizomycotina</taxon>
        <taxon>Leotiomycetes</taxon>
        <taxon>Helotiales</taxon>
        <taxon>Sclerotiniaceae</taxon>
        <taxon>Monilinia</taxon>
    </lineage>
</organism>
<keyword evidence="1" id="KW-0472">Membrane</keyword>
<dbReference type="Gene3D" id="2.30.60.10">
    <property type="entry name" value="Cyanovirin-N"/>
    <property type="match status" value="1"/>
</dbReference>
<keyword evidence="1" id="KW-1133">Transmembrane helix</keyword>
<dbReference type="AlphaFoldDB" id="A0A5M9K6G4"/>
<protein>
    <recommendedName>
        <fullName evidence="2">Cyanovirin-N domain-containing protein</fullName>
    </recommendedName>
</protein>